<organism evidence="6 7">
    <name type="scientific">Roseomonas indoligenes</name>
    <dbReference type="NCBI Taxonomy" id="2820811"/>
    <lineage>
        <taxon>Bacteria</taxon>
        <taxon>Pseudomonadati</taxon>
        <taxon>Pseudomonadota</taxon>
        <taxon>Alphaproteobacteria</taxon>
        <taxon>Acetobacterales</taxon>
        <taxon>Roseomonadaceae</taxon>
        <taxon>Roseomonas</taxon>
    </lineage>
</organism>
<dbReference type="PANTHER" id="PTHR30290:SF38">
    <property type="entry name" value="D,D-DIPEPTIDE-BINDING PERIPLASMIC PROTEIN DDPA-RELATED"/>
    <property type="match status" value="1"/>
</dbReference>
<dbReference type="Pfam" id="PF00496">
    <property type="entry name" value="SBP_bac_5"/>
    <property type="match status" value="1"/>
</dbReference>
<dbReference type="EMBL" id="JAGIZA010000034">
    <property type="protein sequence ID" value="MBP0496313.1"/>
    <property type="molecule type" value="Genomic_DNA"/>
</dbReference>
<dbReference type="GO" id="GO:0015833">
    <property type="term" value="P:peptide transport"/>
    <property type="evidence" value="ECO:0007669"/>
    <property type="project" value="TreeGrafter"/>
</dbReference>
<dbReference type="InterPro" id="IPR039424">
    <property type="entry name" value="SBP_5"/>
</dbReference>
<dbReference type="Gene3D" id="3.10.105.10">
    <property type="entry name" value="Dipeptide-binding Protein, Domain 3"/>
    <property type="match status" value="1"/>
</dbReference>
<dbReference type="InterPro" id="IPR030678">
    <property type="entry name" value="Peptide/Ni-bd"/>
</dbReference>
<comment type="caution">
    <text evidence="6">The sequence shown here is derived from an EMBL/GenBank/DDBJ whole genome shotgun (WGS) entry which is preliminary data.</text>
</comment>
<dbReference type="InterPro" id="IPR000914">
    <property type="entry name" value="SBP_5_dom"/>
</dbReference>
<comment type="similarity">
    <text evidence="2">Belongs to the bacterial solute-binding protein 5 family.</text>
</comment>
<protein>
    <submittedName>
        <fullName evidence="6">ABC transporter substrate-binding protein</fullName>
    </submittedName>
</protein>
<feature type="chain" id="PRO_5037143434" evidence="4">
    <location>
        <begin position="25"/>
        <end position="528"/>
    </location>
</feature>
<dbReference type="RefSeq" id="WP_209377105.1">
    <property type="nucleotide sequence ID" value="NZ_JAGIZA010000034.1"/>
</dbReference>
<keyword evidence="3 4" id="KW-0732">Signal</keyword>
<feature type="signal peptide" evidence="4">
    <location>
        <begin position="1"/>
        <end position="24"/>
    </location>
</feature>
<dbReference type="PANTHER" id="PTHR30290">
    <property type="entry name" value="PERIPLASMIC BINDING COMPONENT OF ABC TRANSPORTER"/>
    <property type="match status" value="1"/>
</dbReference>
<sequence length="528" mass="58546">MKRRGILKAAAGAAALMTAPRIGAAQGSSVLKFAPQSDLPTLDPIWTTAYVTRNHALLVFDTLYGQDSAYKTTPQMVEGHSVEADGRQWRLTLRPGLRWHDGERVLARDCVASIRRWGQRDNFGRLLLAATDELSAADDRTILFRLKRPFPQLPEALGKATNNLCVMMPERLARTDPFTPVTEMVGSGPFRFKADERVPGALTVYERFAAYEPRQDGKADWTSGPKVVHFDRVEWRILPDAATAAAALRQGEIDWWELPAPDLLPLLRRDRRLAIQVQDPTGYIGCMRFNHLHPPFDNPSIRRALIGAVSQADFMEAAVGSDRSMWKDGVGFFCPGTPMASGSGIQALTGPRDLERARQAIRAAGYDGKKVVLLGATDVPVLNAVSEVTADLLRQLGFNVDYQVSDWATVAQRRAKKDPPDKGGWNLLSNFTGGLDQSTPMTHTYLFSNEAAAAPGWPSSPQIEELRMRWLDAPDEGAQKRVAEELQLRAFLDVPYIPLGQYLYATAYRRDLSGVMSGFPVFWNLRNG</sequence>
<dbReference type="CDD" id="cd08502">
    <property type="entry name" value="PBP2_NikA_DppA_OppA_like_16"/>
    <property type="match status" value="1"/>
</dbReference>
<accession>A0A940N318</accession>
<dbReference type="Proteomes" id="UP000677537">
    <property type="component" value="Unassembled WGS sequence"/>
</dbReference>
<evidence type="ECO:0000313" key="7">
    <source>
        <dbReference type="Proteomes" id="UP000677537"/>
    </source>
</evidence>
<name>A0A940N318_9PROT</name>
<feature type="domain" description="Solute-binding protein family 5" evidence="5">
    <location>
        <begin position="72"/>
        <end position="418"/>
    </location>
</feature>
<dbReference type="SUPFAM" id="SSF53850">
    <property type="entry name" value="Periplasmic binding protein-like II"/>
    <property type="match status" value="1"/>
</dbReference>
<dbReference type="PIRSF" id="PIRSF002741">
    <property type="entry name" value="MppA"/>
    <property type="match status" value="1"/>
</dbReference>
<evidence type="ECO:0000313" key="6">
    <source>
        <dbReference type="EMBL" id="MBP0496313.1"/>
    </source>
</evidence>
<evidence type="ECO:0000256" key="2">
    <source>
        <dbReference type="ARBA" id="ARBA00005695"/>
    </source>
</evidence>
<evidence type="ECO:0000256" key="1">
    <source>
        <dbReference type="ARBA" id="ARBA00004418"/>
    </source>
</evidence>
<dbReference type="GO" id="GO:0043190">
    <property type="term" value="C:ATP-binding cassette (ABC) transporter complex"/>
    <property type="evidence" value="ECO:0007669"/>
    <property type="project" value="InterPro"/>
</dbReference>
<reference evidence="6" key="1">
    <citation type="submission" date="2021-03" db="EMBL/GenBank/DDBJ databases">
        <authorList>
            <person name="So Y."/>
        </authorList>
    </citation>
    <scope>NUCLEOTIDE SEQUENCE</scope>
    <source>
        <strain evidence="6">SG15</strain>
    </source>
</reference>
<evidence type="ECO:0000256" key="3">
    <source>
        <dbReference type="ARBA" id="ARBA00022729"/>
    </source>
</evidence>
<dbReference type="GO" id="GO:1904680">
    <property type="term" value="F:peptide transmembrane transporter activity"/>
    <property type="evidence" value="ECO:0007669"/>
    <property type="project" value="TreeGrafter"/>
</dbReference>
<evidence type="ECO:0000256" key="4">
    <source>
        <dbReference type="SAM" id="SignalP"/>
    </source>
</evidence>
<evidence type="ECO:0000259" key="5">
    <source>
        <dbReference type="Pfam" id="PF00496"/>
    </source>
</evidence>
<proteinExistence type="inferred from homology"/>
<keyword evidence="7" id="KW-1185">Reference proteome</keyword>
<dbReference type="Gene3D" id="3.90.76.10">
    <property type="entry name" value="Dipeptide-binding Protein, Domain 1"/>
    <property type="match status" value="1"/>
</dbReference>
<comment type="subcellular location">
    <subcellularLocation>
        <location evidence="1">Periplasm</location>
    </subcellularLocation>
</comment>
<dbReference type="AlphaFoldDB" id="A0A940N318"/>
<dbReference type="Gene3D" id="3.40.190.10">
    <property type="entry name" value="Periplasmic binding protein-like II"/>
    <property type="match status" value="1"/>
</dbReference>
<gene>
    <name evidence="6" type="ORF">J5Y10_26255</name>
</gene>
<dbReference type="GO" id="GO:0030288">
    <property type="term" value="C:outer membrane-bounded periplasmic space"/>
    <property type="evidence" value="ECO:0007669"/>
    <property type="project" value="UniProtKB-ARBA"/>
</dbReference>